<proteinExistence type="predicted"/>
<dbReference type="OrthoDB" id="9786554at2"/>
<protein>
    <recommendedName>
        <fullName evidence="3">Metal-binding protein</fullName>
    </recommendedName>
</protein>
<dbReference type="InterPro" id="IPR003772">
    <property type="entry name" value="YceD"/>
</dbReference>
<gene>
    <name evidence="1" type="ORF">BRW62_07010</name>
</gene>
<dbReference type="RefSeq" id="WP_099798892.1">
    <property type="nucleotide sequence ID" value="NZ_CP018092.1"/>
</dbReference>
<reference evidence="2" key="2">
    <citation type="journal article" date="2022" name="Front. Microbiol.">
        <title>Comparative Genomic Analysis Revealed Distinct Molecular Components and Organization of CO2-Concentrating Mechanism in Thermophilic Cyanobacteria.</title>
        <authorList>
            <person name="Tang J."/>
            <person name="Zhou H."/>
            <person name="Yao D."/>
            <person name="Riaz S."/>
            <person name="You D."/>
            <person name="Klepacz-Smolka A."/>
            <person name="Daroch M."/>
        </authorList>
    </citation>
    <scope>NUCLEOTIDE SEQUENCE [LARGE SCALE GENOMIC DNA]</scope>
    <source>
        <strain evidence="2">PCC 6715</strain>
    </source>
</reference>
<evidence type="ECO:0008006" key="3">
    <source>
        <dbReference type="Google" id="ProtNLM"/>
    </source>
</evidence>
<dbReference type="Proteomes" id="UP000231057">
    <property type="component" value="Chromosome"/>
</dbReference>
<organism evidence="1 2">
    <name type="scientific">Parathermosynechococcus lividus PCC 6715</name>
    <dbReference type="NCBI Taxonomy" id="1917166"/>
    <lineage>
        <taxon>Bacteria</taxon>
        <taxon>Bacillati</taxon>
        <taxon>Cyanobacteriota</taxon>
        <taxon>Cyanophyceae</taxon>
        <taxon>Acaryochloridales</taxon>
        <taxon>Thermosynechococcaceae</taxon>
        <taxon>Parathermosynechococcus</taxon>
    </lineage>
</organism>
<dbReference type="EMBL" id="CP018092">
    <property type="protein sequence ID" value="ATS18545.1"/>
    <property type="molecule type" value="Genomic_DNA"/>
</dbReference>
<sequence length="168" mass="18864">MAEHHWLFIPDLLRLPDHTYEWQVSAQWPEFATLTPVQGVVSVSHRQTYLEVSANVVTIITLCCDRCLQYYNHRLVCTTTELIWLADTAAVPDANVVDDLVESLPATGRIDLVDWLYQQLCLALPHPQYCDPQCGGIMPPATGEAITDHRWAALAQLQSALERSDPPS</sequence>
<dbReference type="AlphaFoldDB" id="A0A2D2Q214"/>
<reference evidence="1 2" key="1">
    <citation type="submission" date="2016-11" db="EMBL/GenBank/DDBJ databases">
        <title>Complete genome sequence of thermophilic cyanobacteria strain Synechococcus sp. PCC6715.</title>
        <authorList>
            <person name="Tang J."/>
            <person name="Daroch M."/>
            <person name="Liang Y."/>
            <person name="Jiang D."/>
            <person name="Shah M."/>
        </authorList>
    </citation>
    <scope>NUCLEOTIDE SEQUENCE [LARGE SCALE GENOMIC DNA]</scope>
    <source>
        <strain evidence="1 2">PCC 6715</strain>
    </source>
</reference>
<evidence type="ECO:0000313" key="1">
    <source>
        <dbReference type="EMBL" id="ATS18545.1"/>
    </source>
</evidence>
<keyword evidence="2" id="KW-1185">Reference proteome</keyword>
<name>A0A2D2Q214_PARLV</name>
<dbReference type="KEGG" id="slw:BRW62_07010"/>
<evidence type="ECO:0000313" key="2">
    <source>
        <dbReference type="Proteomes" id="UP000231057"/>
    </source>
</evidence>
<dbReference type="Pfam" id="PF02620">
    <property type="entry name" value="YceD"/>
    <property type="match status" value="1"/>
</dbReference>
<accession>A0A2D2Q214</accession>